<evidence type="ECO:0000313" key="5">
    <source>
        <dbReference type="Proteomes" id="UP000054632"/>
    </source>
</evidence>
<reference evidence="5 6" key="1">
    <citation type="submission" date="2015-01" db="EMBL/GenBank/DDBJ databases">
        <title>Evolution of Trichinella species and genotypes.</title>
        <authorList>
            <person name="Korhonen P.K."/>
            <person name="Edoardo P."/>
            <person name="Giuseppe L.R."/>
            <person name="Gasser R.B."/>
        </authorList>
    </citation>
    <scope>NUCLEOTIDE SEQUENCE [LARGE SCALE GENOMIC DNA]</scope>
    <source>
        <strain evidence="2">ISS13</strain>
        <strain evidence="1">ISS141</strain>
        <strain evidence="4">ISS176</strain>
        <strain evidence="3">ISS588</strain>
    </source>
</reference>
<evidence type="ECO:0000313" key="7">
    <source>
        <dbReference type="Proteomes" id="UP000054815"/>
    </source>
</evidence>
<dbReference type="Proteomes" id="UP000054805">
    <property type="component" value="Unassembled WGS sequence"/>
</dbReference>
<dbReference type="Proteomes" id="UP000054815">
    <property type="component" value="Unassembled WGS sequence"/>
</dbReference>
<evidence type="ECO:0000313" key="1">
    <source>
        <dbReference type="EMBL" id="KRX89305.1"/>
    </source>
</evidence>
<evidence type="ECO:0000313" key="6">
    <source>
        <dbReference type="Proteomes" id="UP000054805"/>
    </source>
</evidence>
<accession>A0A0V0XMY0</accession>
<keyword evidence="6" id="KW-1185">Reference proteome</keyword>
<dbReference type="EMBL" id="JYDR01000142">
    <property type="protein sequence ID" value="KRY67246.1"/>
    <property type="molecule type" value="Genomic_DNA"/>
</dbReference>
<comment type="caution">
    <text evidence="1">The sequence shown here is derived from an EMBL/GenBank/DDBJ whole genome shotgun (WGS) entry which is preliminary data.</text>
</comment>
<dbReference type="Proteomes" id="UP000054826">
    <property type="component" value="Unassembled WGS sequence"/>
</dbReference>
<dbReference type="EMBL" id="JYDS01000201">
    <property type="protein sequence ID" value="KRZ21568.1"/>
    <property type="molecule type" value="Genomic_DNA"/>
</dbReference>
<evidence type="ECO:0000313" key="2">
    <source>
        <dbReference type="EMBL" id="KRY67246.1"/>
    </source>
</evidence>
<name>A0A0V0XMY0_TRIPS</name>
<proteinExistence type="predicted"/>
<evidence type="ECO:0000313" key="3">
    <source>
        <dbReference type="EMBL" id="KRZ21568.1"/>
    </source>
</evidence>
<dbReference type="Proteomes" id="UP000054632">
    <property type="component" value="Unassembled WGS sequence"/>
</dbReference>
<organism evidence="1 7">
    <name type="scientific">Trichinella pseudospiralis</name>
    <name type="common">Parasitic roundworm</name>
    <dbReference type="NCBI Taxonomy" id="6337"/>
    <lineage>
        <taxon>Eukaryota</taxon>
        <taxon>Metazoa</taxon>
        <taxon>Ecdysozoa</taxon>
        <taxon>Nematoda</taxon>
        <taxon>Enoplea</taxon>
        <taxon>Dorylaimia</taxon>
        <taxon>Trichinellida</taxon>
        <taxon>Trichinellidae</taxon>
        <taxon>Trichinella</taxon>
    </lineage>
</organism>
<gene>
    <name evidence="2" type="ORF">T4A_2358</name>
    <name evidence="3" type="ORF">T4B_14224</name>
    <name evidence="4" type="ORF">T4C_4760</name>
    <name evidence="1" type="ORF">T4E_1011</name>
</gene>
<dbReference type="AlphaFoldDB" id="A0A0V0XMY0"/>
<dbReference type="OrthoDB" id="5921231at2759"/>
<evidence type="ECO:0000313" key="4">
    <source>
        <dbReference type="EMBL" id="KRZ27506.1"/>
    </source>
</evidence>
<sequence length="67" mass="7913">MACRMRRHLGNPLATIWFYSRQAFRPQASRSSKRPPLFPISNWKKKSFLFLQIFALPFPTKISCEIV</sequence>
<dbReference type="EMBL" id="JYDV01000165">
    <property type="protein sequence ID" value="KRZ27506.1"/>
    <property type="molecule type" value="Genomic_DNA"/>
</dbReference>
<protein>
    <submittedName>
        <fullName evidence="1">Uncharacterized protein</fullName>
    </submittedName>
</protein>
<dbReference type="EMBL" id="JYDU01000203">
    <property type="protein sequence ID" value="KRX89305.1"/>
    <property type="molecule type" value="Genomic_DNA"/>
</dbReference>